<organism evidence="2">
    <name type="scientific">marine metagenome</name>
    <dbReference type="NCBI Taxonomy" id="408172"/>
    <lineage>
        <taxon>unclassified sequences</taxon>
        <taxon>metagenomes</taxon>
        <taxon>ecological metagenomes</taxon>
    </lineage>
</organism>
<gene>
    <name evidence="2" type="ORF">METZ01_LOCUS196016</name>
</gene>
<dbReference type="PROSITE" id="PS51725">
    <property type="entry name" value="ABM"/>
    <property type="match status" value="1"/>
</dbReference>
<protein>
    <recommendedName>
        <fullName evidence="1">ABM domain-containing protein</fullName>
    </recommendedName>
</protein>
<reference evidence="2" key="1">
    <citation type="submission" date="2018-05" db="EMBL/GenBank/DDBJ databases">
        <authorList>
            <person name="Lanie J.A."/>
            <person name="Ng W.-L."/>
            <person name="Kazmierczak K.M."/>
            <person name="Andrzejewski T.M."/>
            <person name="Davidsen T.M."/>
            <person name="Wayne K.J."/>
            <person name="Tettelin H."/>
            <person name="Glass J.I."/>
            <person name="Rusch D."/>
            <person name="Podicherti R."/>
            <person name="Tsui H.-C.T."/>
            <person name="Winkler M.E."/>
        </authorList>
    </citation>
    <scope>NUCLEOTIDE SEQUENCE</scope>
</reference>
<dbReference type="EMBL" id="UINC01041627">
    <property type="protein sequence ID" value="SVB43162.1"/>
    <property type="molecule type" value="Genomic_DNA"/>
</dbReference>
<dbReference type="InterPro" id="IPR007138">
    <property type="entry name" value="ABM_dom"/>
</dbReference>
<accession>A0A382DYI1</accession>
<dbReference type="SUPFAM" id="SSF54909">
    <property type="entry name" value="Dimeric alpha+beta barrel"/>
    <property type="match status" value="1"/>
</dbReference>
<name>A0A382DYI1_9ZZZZ</name>
<dbReference type="AlphaFoldDB" id="A0A382DYI1"/>
<proteinExistence type="predicted"/>
<dbReference type="Pfam" id="PF03992">
    <property type="entry name" value="ABM"/>
    <property type="match status" value="1"/>
</dbReference>
<feature type="domain" description="ABM" evidence="1">
    <location>
        <begin position="2"/>
        <end position="91"/>
    </location>
</feature>
<evidence type="ECO:0000259" key="1">
    <source>
        <dbReference type="PROSITE" id="PS51725"/>
    </source>
</evidence>
<dbReference type="InterPro" id="IPR011008">
    <property type="entry name" value="Dimeric_a/b-barrel"/>
</dbReference>
<dbReference type="Gene3D" id="3.30.70.100">
    <property type="match status" value="1"/>
</dbReference>
<sequence length="94" mass="10774">MVTIGMNYKMIPGKEKIFEDAFVNVMKVMNEIEGHSKSLLYKDVSDPQSYLIVSEWNSEDAYNGFIQSDKFKGVVNWGKENILAGRPSHTVYKH</sequence>
<evidence type="ECO:0000313" key="2">
    <source>
        <dbReference type="EMBL" id="SVB43162.1"/>
    </source>
</evidence>